<dbReference type="InterPro" id="IPR042267">
    <property type="entry name" value="VTC_sf"/>
</dbReference>
<proteinExistence type="predicted"/>
<feature type="domain" description="VTC" evidence="1">
    <location>
        <begin position="7"/>
        <end position="232"/>
    </location>
</feature>
<dbReference type="RefSeq" id="WP_184652160.1">
    <property type="nucleotide sequence ID" value="NZ_JACHFR010000002.1"/>
</dbReference>
<keyword evidence="3" id="KW-1185">Reference proteome</keyword>
<gene>
    <name evidence="2" type="ORF">HNP77_001084</name>
</gene>
<dbReference type="InterPro" id="IPR018966">
    <property type="entry name" value="VTC_domain"/>
</dbReference>
<dbReference type="CDD" id="cd07750">
    <property type="entry name" value="PolyPPase_VTC_like"/>
    <property type="match status" value="1"/>
</dbReference>
<dbReference type="Gene3D" id="3.20.100.30">
    <property type="entry name" value="VTC, catalytic tunnel domain"/>
    <property type="match status" value="1"/>
</dbReference>
<accession>A0A840SD67</accession>
<evidence type="ECO:0000313" key="2">
    <source>
        <dbReference type="EMBL" id="MBB5218715.1"/>
    </source>
</evidence>
<evidence type="ECO:0000259" key="1">
    <source>
        <dbReference type="Pfam" id="PF09359"/>
    </source>
</evidence>
<sequence length="239" mass="28473">MAIEVFNRREIKYMLDDDDKNALLSIIGEYMNSDPFNKDGKTYSICNLYLDTEADELIRKSLEKPVFKEKIRLRSYGTVALTDKVYLESKKKYDHVVNKRRTAFILSDVYEYFEKGIIPQNPEVKMNPQVMKEIDYIMNFYNLKPKVFISYDRLAFFEKNNSDFRLTIDRNIQSRRTDLRLDSPAYGQQLLPEGKWLMEAKAFKAFPLWFVRFLSSRKIYSTSFSKYGTEYKNYVLTKK</sequence>
<dbReference type="AlphaFoldDB" id="A0A840SD67"/>
<evidence type="ECO:0000313" key="3">
    <source>
        <dbReference type="Proteomes" id="UP000578697"/>
    </source>
</evidence>
<organism evidence="2 3">
    <name type="scientific">Treponema rectale</name>
    <dbReference type="NCBI Taxonomy" id="744512"/>
    <lineage>
        <taxon>Bacteria</taxon>
        <taxon>Pseudomonadati</taxon>
        <taxon>Spirochaetota</taxon>
        <taxon>Spirochaetia</taxon>
        <taxon>Spirochaetales</taxon>
        <taxon>Treponemataceae</taxon>
        <taxon>Treponema</taxon>
    </lineage>
</organism>
<dbReference type="EMBL" id="JACHFR010000002">
    <property type="protein sequence ID" value="MBB5218715.1"/>
    <property type="molecule type" value="Genomic_DNA"/>
</dbReference>
<dbReference type="Pfam" id="PF09359">
    <property type="entry name" value="VTC"/>
    <property type="match status" value="1"/>
</dbReference>
<name>A0A840SD67_9SPIR</name>
<reference evidence="2 3" key="1">
    <citation type="submission" date="2020-08" db="EMBL/GenBank/DDBJ databases">
        <title>Genomic Encyclopedia of Type Strains, Phase IV (KMG-IV): sequencing the most valuable type-strain genomes for metagenomic binning, comparative biology and taxonomic classification.</title>
        <authorList>
            <person name="Goeker M."/>
        </authorList>
    </citation>
    <scope>NUCLEOTIDE SEQUENCE [LARGE SCALE GENOMIC DNA]</scope>
    <source>
        <strain evidence="2 3">DSM 103679</strain>
    </source>
</reference>
<dbReference type="GO" id="GO:0006799">
    <property type="term" value="P:polyphosphate biosynthetic process"/>
    <property type="evidence" value="ECO:0007669"/>
    <property type="project" value="UniProtKB-ARBA"/>
</dbReference>
<comment type="caution">
    <text evidence="2">The sequence shown here is derived from an EMBL/GenBank/DDBJ whole genome shotgun (WGS) entry which is preliminary data.</text>
</comment>
<dbReference type="Proteomes" id="UP000578697">
    <property type="component" value="Unassembled WGS sequence"/>
</dbReference>
<protein>
    <submittedName>
        <fullName evidence="2">SPX domain protein involved in polyphosphate accumulation</fullName>
    </submittedName>
</protein>